<feature type="transmembrane region" description="Helical" evidence="7">
    <location>
        <begin position="102"/>
        <end position="125"/>
    </location>
</feature>
<feature type="transmembrane region" description="Helical" evidence="7">
    <location>
        <begin position="146"/>
        <end position="167"/>
    </location>
</feature>
<keyword evidence="4 7" id="KW-0812">Transmembrane</keyword>
<feature type="transmembrane region" description="Helical" evidence="7">
    <location>
        <begin position="252"/>
        <end position="269"/>
    </location>
</feature>
<feature type="transmembrane region" description="Helical" evidence="7">
    <location>
        <begin position="281"/>
        <end position="298"/>
    </location>
</feature>
<evidence type="ECO:0000256" key="3">
    <source>
        <dbReference type="ARBA" id="ARBA00022448"/>
    </source>
</evidence>
<evidence type="ECO:0000256" key="7">
    <source>
        <dbReference type="SAM" id="Phobius"/>
    </source>
</evidence>
<feature type="transmembrane region" description="Helical" evidence="7">
    <location>
        <begin position="173"/>
        <end position="193"/>
    </location>
</feature>
<feature type="transmembrane region" description="Helical" evidence="7">
    <location>
        <begin position="304"/>
        <end position="327"/>
    </location>
</feature>
<dbReference type="RefSeq" id="WP_183772159.1">
    <property type="nucleotide sequence ID" value="NZ_JACHFW010000003.1"/>
</dbReference>
<feature type="transmembrane region" description="Helical" evidence="7">
    <location>
        <begin position="214"/>
        <end position="232"/>
    </location>
</feature>
<feature type="transmembrane region" description="Helical" evidence="7">
    <location>
        <begin position="370"/>
        <end position="389"/>
    </location>
</feature>
<feature type="transmembrane region" description="Helical" evidence="7">
    <location>
        <begin position="77"/>
        <end position="96"/>
    </location>
</feature>
<evidence type="ECO:0000256" key="4">
    <source>
        <dbReference type="ARBA" id="ARBA00022692"/>
    </source>
</evidence>
<protein>
    <submittedName>
        <fullName evidence="8">MFS family permease</fullName>
    </submittedName>
</protein>
<evidence type="ECO:0000256" key="5">
    <source>
        <dbReference type="ARBA" id="ARBA00022989"/>
    </source>
</evidence>
<evidence type="ECO:0000256" key="6">
    <source>
        <dbReference type="ARBA" id="ARBA00023136"/>
    </source>
</evidence>
<dbReference type="Proteomes" id="UP000543642">
    <property type="component" value="Unassembled WGS sequence"/>
</dbReference>
<proteinExistence type="inferred from homology"/>
<dbReference type="InterPro" id="IPR036259">
    <property type="entry name" value="MFS_trans_sf"/>
</dbReference>
<comment type="similarity">
    <text evidence="2">Belongs to the major facilitator superfamily.</text>
</comment>
<organism evidence="8 9">
    <name type="scientific">Catenibacillus scindens</name>
    <dbReference type="NCBI Taxonomy" id="673271"/>
    <lineage>
        <taxon>Bacteria</taxon>
        <taxon>Bacillati</taxon>
        <taxon>Bacillota</taxon>
        <taxon>Clostridia</taxon>
        <taxon>Lachnospirales</taxon>
        <taxon>Lachnospiraceae</taxon>
        <taxon>Catenibacillus</taxon>
    </lineage>
</organism>
<dbReference type="Gene3D" id="1.20.1250.20">
    <property type="entry name" value="MFS general substrate transporter like domains"/>
    <property type="match status" value="2"/>
</dbReference>
<evidence type="ECO:0000256" key="1">
    <source>
        <dbReference type="ARBA" id="ARBA00004651"/>
    </source>
</evidence>
<comment type="caution">
    <text evidence="8">The sequence shown here is derived from an EMBL/GenBank/DDBJ whole genome shotgun (WGS) entry which is preliminary data.</text>
</comment>
<comment type="subcellular location">
    <subcellularLocation>
        <location evidence="1">Cell membrane</location>
        <topology evidence="1">Multi-pass membrane protein</topology>
    </subcellularLocation>
</comment>
<dbReference type="AlphaFoldDB" id="A0A7W8HA13"/>
<dbReference type="GO" id="GO:0005886">
    <property type="term" value="C:plasma membrane"/>
    <property type="evidence" value="ECO:0007669"/>
    <property type="project" value="UniProtKB-SubCell"/>
</dbReference>
<keyword evidence="6 7" id="KW-0472">Membrane</keyword>
<dbReference type="SUPFAM" id="SSF103473">
    <property type="entry name" value="MFS general substrate transporter"/>
    <property type="match status" value="1"/>
</dbReference>
<feature type="transmembrane region" description="Helical" evidence="7">
    <location>
        <begin position="12"/>
        <end position="35"/>
    </location>
</feature>
<keyword evidence="5 7" id="KW-1133">Transmembrane helix</keyword>
<gene>
    <name evidence="8" type="ORF">HNP82_001012</name>
</gene>
<name>A0A7W8HA13_9FIRM</name>
<evidence type="ECO:0000256" key="2">
    <source>
        <dbReference type="ARBA" id="ARBA00008335"/>
    </source>
</evidence>
<dbReference type="PANTHER" id="PTHR23514">
    <property type="entry name" value="BYPASS OF STOP CODON PROTEIN 6"/>
    <property type="match status" value="1"/>
</dbReference>
<evidence type="ECO:0000313" key="9">
    <source>
        <dbReference type="Proteomes" id="UP000543642"/>
    </source>
</evidence>
<dbReference type="EMBL" id="JACHFW010000003">
    <property type="protein sequence ID" value="MBB5263907.1"/>
    <property type="molecule type" value="Genomic_DNA"/>
</dbReference>
<dbReference type="InterPro" id="IPR051788">
    <property type="entry name" value="MFS_Transporter"/>
</dbReference>
<dbReference type="Pfam" id="PF07690">
    <property type="entry name" value="MFS_1"/>
    <property type="match status" value="1"/>
</dbReference>
<evidence type="ECO:0000313" key="8">
    <source>
        <dbReference type="EMBL" id="MBB5263907.1"/>
    </source>
</evidence>
<keyword evidence="3" id="KW-0813">Transport</keyword>
<dbReference type="InterPro" id="IPR011701">
    <property type="entry name" value="MFS"/>
</dbReference>
<dbReference type="PANTHER" id="PTHR23514:SF3">
    <property type="entry name" value="BYPASS OF STOP CODON PROTEIN 6"/>
    <property type="match status" value="1"/>
</dbReference>
<sequence>MNGIRNNYNHTILASYIGYITQAIVNNFVPLLFLTFQSTYHITLDKITFLVTLNFGVQLIVDFLAARFADRIGYRPCVAAAHIFSAAGLAGLSFLPDIMPDPYVGIVLSIVCYAVGGGLIEVLISPIVEACPTEHKDAVMSLLHSFYCWGHVFVVAASSLFFAVAGIDHWRVLALLWAIIPLFNFFYFLAVPIKVLVEDGRGMSVKELFSNRMFWLLFVLMLCSGASEQGMSQWASTFAEMGLGVSKTVGDLAGPCAFAIAMGLSRTFYGKFGEHIRLEKFMRLSCVLCIISYFLAAFSPVPFLSLAGCALCGLSVGIMWPGCFSIGAKTLRRGGTAMFAFFALAGDLGCGGGPSLVGMVSNVLGGNLKLGIFAAVIFPVILLGGMILYRRWKYYYKE</sequence>
<keyword evidence="9" id="KW-1185">Reference proteome</keyword>
<dbReference type="GO" id="GO:0022857">
    <property type="term" value="F:transmembrane transporter activity"/>
    <property type="evidence" value="ECO:0007669"/>
    <property type="project" value="InterPro"/>
</dbReference>
<accession>A0A7W8HA13</accession>
<feature type="transmembrane region" description="Helical" evidence="7">
    <location>
        <begin position="339"/>
        <end position="364"/>
    </location>
</feature>
<reference evidence="8 9" key="1">
    <citation type="submission" date="2020-08" db="EMBL/GenBank/DDBJ databases">
        <title>Genomic Encyclopedia of Type Strains, Phase IV (KMG-IV): sequencing the most valuable type-strain genomes for metagenomic binning, comparative biology and taxonomic classification.</title>
        <authorList>
            <person name="Goeker M."/>
        </authorList>
    </citation>
    <scope>NUCLEOTIDE SEQUENCE [LARGE SCALE GENOMIC DNA]</scope>
    <source>
        <strain evidence="8 9">DSM 106146</strain>
    </source>
</reference>
<feature type="transmembrane region" description="Helical" evidence="7">
    <location>
        <begin position="47"/>
        <end position="65"/>
    </location>
</feature>